<evidence type="ECO:0008006" key="3">
    <source>
        <dbReference type="Google" id="ProtNLM"/>
    </source>
</evidence>
<dbReference type="SUPFAM" id="SSF54593">
    <property type="entry name" value="Glyoxalase/Bleomycin resistance protein/Dihydroxybiphenyl dioxygenase"/>
    <property type="match status" value="1"/>
</dbReference>
<proteinExistence type="predicted"/>
<evidence type="ECO:0000313" key="1">
    <source>
        <dbReference type="EMBL" id="MDQ0314390.1"/>
    </source>
</evidence>
<evidence type="ECO:0000313" key="2">
    <source>
        <dbReference type="Proteomes" id="UP001229244"/>
    </source>
</evidence>
<accession>A0AAE3VLW7</accession>
<sequence length="152" mass="16380">MTLLHVSISASDPARVAAFLAEVLAGEAQPFPPFPGCWIAFAETDDGTAVEVYPTTHRLVAGPATIACAVGETDTSATFAHVALASPLDRQAVIERATSEGWLARICNRGPFECVEVWIEGRLLVEILDPGMQADYRRGMTTANWKAMFSLE</sequence>
<comment type="caution">
    <text evidence="1">The sequence shown here is derived from an EMBL/GenBank/DDBJ whole genome shotgun (WGS) entry which is preliminary data.</text>
</comment>
<organism evidence="1 2">
    <name type="scientific">Amorphus orientalis</name>
    <dbReference type="NCBI Taxonomy" id="649198"/>
    <lineage>
        <taxon>Bacteria</taxon>
        <taxon>Pseudomonadati</taxon>
        <taxon>Pseudomonadota</taxon>
        <taxon>Alphaproteobacteria</taxon>
        <taxon>Hyphomicrobiales</taxon>
        <taxon>Amorphaceae</taxon>
        <taxon>Amorphus</taxon>
    </lineage>
</organism>
<gene>
    <name evidence="1" type="ORF">J2S73_000827</name>
</gene>
<keyword evidence="2" id="KW-1185">Reference proteome</keyword>
<dbReference type="InterPro" id="IPR029068">
    <property type="entry name" value="Glyas_Bleomycin-R_OHBP_Dase"/>
</dbReference>
<dbReference type="EMBL" id="JAUSUL010000001">
    <property type="protein sequence ID" value="MDQ0314390.1"/>
    <property type="molecule type" value="Genomic_DNA"/>
</dbReference>
<dbReference type="RefSeq" id="WP_306884164.1">
    <property type="nucleotide sequence ID" value="NZ_JAUSUL010000001.1"/>
</dbReference>
<protein>
    <recommendedName>
        <fullName evidence="3">VOC domain-containing protein</fullName>
    </recommendedName>
</protein>
<dbReference type="Proteomes" id="UP001229244">
    <property type="component" value="Unassembled WGS sequence"/>
</dbReference>
<reference evidence="1" key="1">
    <citation type="submission" date="2023-07" db="EMBL/GenBank/DDBJ databases">
        <title>Genomic Encyclopedia of Type Strains, Phase IV (KMG-IV): sequencing the most valuable type-strain genomes for metagenomic binning, comparative biology and taxonomic classification.</title>
        <authorList>
            <person name="Goeker M."/>
        </authorList>
    </citation>
    <scope>NUCLEOTIDE SEQUENCE</scope>
    <source>
        <strain evidence="1">DSM 21202</strain>
    </source>
</reference>
<dbReference type="AlphaFoldDB" id="A0AAE3VLW7"/>
<name>A0AAE3VLW7_9HYPH</name>